<keyword evidence="2" id="KW-0456">Lyase</keyword>
<dbReference type="GO" id="GO:0016829">
    <property type="term" value="F:lyase activity"/>
    <property type="evidence" value="ECO:0007669"/>
    <property type="project" value="UniProtKB-KW"/>
</dbReference>
<organism evidence="2 3">
    <name type="scientific">Streptomyces sparsogenes DSM 40356</name>
    <dbReference type="NCBI Taxonomy" id="1331668"/>
    <lineage>
        <taxon>Bacteria</taxon>
        <taxon>Bacillati</taxon>
        <taxon>Actinomycetota</taxon>
        <taxon>Actinomycetes</taxon>
        <taxon>Kitasatosporales</taxon>
        <taxon>Streptomycetaceae</taxon>
        <taxon>Streptomyces</taxon>
    </lineage>
</organism>
<sequence>MPRTFFTQRPGNPGAPAISRTTTYRNGGSGFRTGRSRATLTANLSLLDTEPVRLGGSTSRGNSWDLGGVWNEGSVLSTDPAKITGARAADGSIPSSPFLVPRDGSALGARF</sequence>
<evidence type="ECO:0000256" key="1">
    <source>
        <dbReference type="SAM" id="MobiDB-lite"/>
    </source>
</evidence>
<dbReference type="InterPro" id="IPR012334">
    <property type="entry name" value="Pectin_lyas_fold"/>
</dbReference>
<keyword evidence="3" id="KW-1185">Reference proteome</keyword>
<dbReference type="AlphaFoldDB" id="A0A1R1S9F1"/>
<accession>A0A1R1S9F1</accession>
<name>A0A1R1S9F1_9ACTN</name>
<feature type="compositionally biased region" description="Polar residues" evidence="1">
    <location>
        <begin position="1"/>
        <end position="10"/>
    </location>
</feature>
<dbReference type="Proteomes" id="UP000186168">
    <property type="component" value="Unassembled WGS sequence"/>
</dbReference>
<evidence type="ECO:0000313" key="3">
    <source>
        <dbReference type="Proteomes" id="UP000186168"/>
    </source>
</evidence>
<comment type="caution">
    <text evidence="2">The sequence shown here is derived from an EMBL/GenBank/DDBJ whole genome shotgun (WGS) entry which is preliminary data.</text>
</comment>
<evidence type="ECO:0000313" key="2">
    <source>
        <dbReference type="EMBL" id="OMI34954.1"/>
    </source>
</evidence>
<protein>
    <submittedName>
        <fullName evidence="2">Putative pectate lyase</fullName>
    </submittedName>
</protein>
<reference evidence="2 3" key="1">
    <citation type="submission" date="2013-05" db="EMBL/GenBank/DDBJ databases">
        <title>Genome sequence of Streptomyces sparsogenes DSM 40356.</title>
        <authorList>
            <person name="Coyne S."/>
            <person name="Seebeck F.P."/>
        </authorList>
    </citation>
    <scope>NUCLEOTIDE SEQUENCE [LARGE SCALE GENOMIC DNA]</scope>
    <source>
        <strain evidence="2 3">DSM 40356</strain>
    </source>
</reference>
<dbReference type="Gene3D" id="2.160.20.10">
    <property type="entry name" value="Single-stranded right-handed beta-helix, Pectin lyase-like"/>
    <property type="match status" value="1"/>
</dbReference>
<feature type="region of interest" description="Disordered" evidence="1">
    <location>
        <begin position="1"/>
        <end position="35"/>
    </location>
</feature>
<gene>
    <name evidence="2" type="ORF">SPAR_34046</name>
</gene>
<dbReference type="EMBL" id="ASQP01000431">
    <property type="protein sequence ID" value="OMI34954.1"/>
    <property type="molecule type" value="Genomic_DNA"/>
</dbReference>
<feature type="region of interest" description="Disordered" evidence="1">
    <location>
        <begin position="86"/>
        <end position="111"/>
    </location>
</feature>
<proteinExistence type="predicted"/>
<dbReference type="RefSeq" id="WP_211301890.1">
    <property type="nucleotide sequence ID" value="NZ_ASQP01000431.1"/>
</dbReference>